<evidence type="ECO:0000313" key="1">
    <source>
        <dbReference type="Proteomes" id="UP000887564"/>
    </source>
</evidence>
<reference evidence="2" key="1">
    <citation type="submission" date="2022-11" db="UniProtKB">
        <authorList>
            <consortium name="WormBaseParasite"/>
        </authorList>
    </citation>
    <scope>IDENTIFICATION</scope>
</reference>
<dbReference type="WBParaSite" id="PEQ_0000810101-mRNA-1">
    <property type="protein sequence ID" value="PEQ_0000810101-mRNA-1"/>
    <property type="gene ID" value="PEQ_0000810101"/>
</dbReference>
<keyword evidence="1" id="KW-1185">Reference proteome</keyword>
<name>A0A914RP78_PAREQ</name>
<organism evidence="1 2">
    <name type="scientific">Parascaris equorum</name>
    <name type="common">Equine roundworm</name>
    <dbReference type="NCBI Taxonomy" id="6256"/>
    <lineage>
        <taxon>Eukaryota</taxon>
        <taxon>Metazoa</taxon>
        <taxon>Ecdysozoa</taxon>
        <taxon>Nematoda</taxon>
        <taxon>Chromadorea</taxon>
        <taxon>Rhabditida</taxon>
        <taxon>Spirurina</taxon>
        <taxon>Ascaridomorpha</taxon>
        <taxon>Ascaridoidea</taxon>
        <taxon>Ascarididae</taxon>
        <taxon>Parascaris</taxon>
    </lineage>
</organism>
<evidence type="ECO:0000313" key="2">
    <source>
        <dbReference type="WBParaSite" id="PEQ_0000810101-mRNA-1"/>
    </source>
</evidence>
<proteinExistence type="predicted"/>
<accession>A0A914RP78</accession>
<dbReference type="AlphaFoldDB" id="A0A914RP78"/>
<sequence>MSALAQYHQAMVNAEVKDIGLFNLSVVCTESAVAYDVSIVRQADSWK</sequence>
<protein>
    <submittedName>
        <fullName evidence="2">Uncharacterized protein</fullName>
    </submittedName>
</protein>
<dbReference type="Proteomes" id="UP000887564">
    <property type="component" value="Unplaced"/>
</dbReference>